<dbReference type="GO" id="GO:0003677">
    <property type="term" value="F:DNA binding"/>
    <property type="evidence" value="ECO:0007669"/>
    <property type="project" value="UniProtKB-KW"/>
</dbReference>
<dbReference type="PANTHER" id="PTHR30579:SF2">
    <property type="entry name" value="HTH-TYPE TRANSCRIPTIONAL REGULATOR ARGP"/>
    <property type="match status" value="1"/>
</dbReference>
<reference evidence="6 7" key="1">
    <citation type="submission" date="2019-09" db="EMBL/GenBank/DDBJ databases">
        <title>Biological control of the noxious weed angled onion (Allium triquetrum) thwarted by endophytic bacteria in Victoria, Australia.</title>
        <authorList>
            <person name="Tehranchian P."/>
            <person name="Adair R.J."/>
            <person name="Van T.H."/>
            <person name="Morrison P.D."/>
            <person name="Williams H."/>
            <person name="Lawrie A.C."/>
        </authorList>
    </citation>
    <scope>NUCLEOTIDE SEQUENCE [LARGE SCALE GENOMIC DNA]</scope>
    <source>
        <strain evidence="6 7">RPTAtOch1</strain>
    </source>
</reference>
<dbReference type="PRINTS" id="PR00039">
    <property type="entry name" value="HTHLYSR"/>
</dbReference>
<dbReference type="PANTHER" id="PTHR30579">
    <property type="entry name" value="TRANSCRIPTIONAL REGULATOR"/>
    <property type="match status" value="1"/>
</dbReference>
<keyword evidence="7" id="KW-1185">Reference proteome</keyword>
<sequence>MIDYAALRVLQTIVQCGSFERAAQLLNVTPSAVSQRIRQLEDRVGTTLVIRASPCVATEKGDWLCRHMENVGILETELFKNLPSLARDIEPSRQVTLHIAANADSVATWFLAAAATFTKASDYLLKISTDDQEFTADWLARGQVIAAVTSAEKPIPGCKRLALGKLRYHATASPEFVARYFSAGVTPKTLAAAPSLTFNQKDRLQSNWIRQLFLQEVQGPVHWLPSSHGFVEACLMGMGWGMNPIHLVKDHLASGRLVELLPAQTLDTPLFWQINRLAADRLSLLTKTIVAAAERALR</sequence>
<comment type="similarity">
    <text evidence="1">Belongs to the LysR transcriptional regulatory family.</text>
</comment>
<dbReference type="PROSITE" id="PS50931">
    <property type="entry name" value="HTH_LYSR"/>
    <property type="match status" value="1"/>
</dbReference>
<dbReference type="InterPro" id="IPR036390">
    <property type="entry name" value="WH_DNA-bd_sf"/>
</dbReference>
<comment type="caution">
    <text evidence="6">The sequence shown here is derived from an EMBL/GenBank/DDBJ whole genome shotgun (WGS) entry which is preliminary data.</text>
</comment>
<dbReference type="SUPFAM" id="SSF53850">
    <property type="entry name" value="Periplasmic binding protein-like II"/>
    <property type="match status" value="1"/>
</dbReference>
<keyword evidence="4" id="KW-0804">Transcription</keyword>
<dbReference type="NCBIfam" id="NF009888">
    <property type="entry name" value="PRK13348.1"/>
    <property type="match status" value="1"/>
</dbReference>
<dbReference type="InterPro" id="IPR000847">
    <property type="entry name" value="LysR_HTH_N"/>
</dbReference>
<dbReference type="SUPFAM" id="SSF46785">
    <property type="entry name" value="Winged helix' DNA-binding domain"/>
    <property type="match status" value="1"/>
</dbReference>
<dbReference type="Gene3D" id="3.40.190.290">
    <property type="match status" value="1"/>
</dbReference>
<name>A0A5N1JVM3_9HYPH</name>
<evidence type="ECO:0000313" key="6">
    <source>
        <dbReference type="EMBL" id="KAA9367259.1"/>
    </source>
</evidence>
<dbReference type="Pfam" id="PF00126">
    <property type="entry name" value="HTH_1"/>
    <property type="match status" value="1"/>
</dbReference>
<evidence type="ECO:0000256" key="2">
    <source>
        <dbReference type="ARBA" id="ARBA00023015"/>
    </source>
</evidence>
<dbReference type="AlphaFoldDB" id="A0A5N1JVM3"/>
<keyword evidence="2" id="KW-0805">Transcription regulation</keyword>
<evidence type="ECO:0000313" key="7">
    <source>
        <dbReference type="Proteomes" id="UP000327108"/>
    </source>
</evidence>
<dbReference type="InterPro" id="IPR036388">
    <property type="entry name" value="WH-like_DNA-bd_sf"/>
</dbReference>
<evidence type="ECO:0000259" key="5">
    <source>
        <dbReference type="PROSITE" id="PS50931"/>
    </source>
</evidence>
<evidence type="ECO:0000256" key="1">
    <source>
        <dbReference type="ARBA" id="ARBA00009437"/>
    </source>
</evidence>
<dbReference type="GO" id="GO:0003700">
    <property type="term" value="F:DNA-binding transcription factor activity"/>
    <property type="evidence" value="ECO:0007669"/>
    <property type="project" value="InterPro"/>
</dbReference>
<protein>
    <submittedName>
        <fullName evidence="6">LysR family transcriptional regulator ArgP</fullName>
    </submittedName>
</protein>
<dbReference type="InterPro" id="IPR017685">
    <property type="entry name" value="ArgP"/>
</dbReference>
<dbReference type="EMBL" id="VYXQ01000013">
    <property type="protein sequence ID" value="KAA9367259.1"/>
    <property type="molecule type" value="Genomic_DNA"/>
</dbReference>
<dbReference type="NCBIfam" id="NF002964">
    <property type="entry name" value="PRK03635.1"/>
    <property type="match status" value="1"/>
</dbReference>
<keyword evidence="3" id="KW-0238">DNA-binding</keyword>
<organism evidence="6 7">
    <name type="scientific">Ochrobactrum quorumnocens</name>
    <dbReference type="NCBI Taxonomy" id="271865"/>
    <lineage>
        <taxon>Bacteria</taxon>
        <taxon>Pseudomonadati</taxon>
        <taxon>Pseudomonadota</taxon>
        <taxon>Alphaproteobacteria</taxon>
        <taxon>Hyphomicrobiales</taxon>
        <taxon>Brucellaceae</taxon>
        <taxon>Brucella/Ochrobactrum group</taxon>
        <taxon>Ochrobactrum</taxon>
    </lineage>
</organism>
<dbReference type="InterPro" id="IPR005119">
    <property type="entry name" value="LysR_subst-bd"/>
</dbReference>
<dbReference type="Pfam" id="PF03466">
    <property type="entry name" value="LysR_substrate"/>
    <property type="match status" value="1"/>
</dbReference>
<evidence type="ECO:0000256" key="3">
    <source>
        <dbReference type="ARBA" id="ARBA00023125"/>
    </source>
</evidence>
<feature type="domain" description="HTH lysR-type" evidence="5">
    <location>
        <begin position="2"/>
        <end position="58"/>
    </location>
</feature>
<proteinExistence type="inferred from homology"/>
<dbReference type="Proteomes" id="UP000327108">
    <property type="component" value="Unassembled WGS sequence"/>
</dbReference>
<accession>A0A5N1JVM3</accession>
<dbReference type="InterPro" id="IPR050176">
    <property type="entry name" value="LTTR"/>
</dbReference>
<evidence type="ECO:0000256" key="4">
    <source>
        <dbReference type="ARBA" id="ARBA00023163"/>
    </source>
</evidence>
<gene>
    <name evidence="6" type="ORF">F3W84_14140</name>
</gene>
<dbReference type="NCBIfam" id="TIGR03298">
    <property type="entry name" value="argP"/>
    <property type="match status" value="1"/>
</dbReference>
<dbReference type="RefSeq" id="WP_151094096.1">
    <property type="nucleotide sequence ID" value="NZ_VYXQ01000013.1"/>
</dbReference>
<dbReference type="Gene3D" id="1.10.10.10">
    <property type="entry name" value="Winged helix-like DNA-binding domain superfamily/Winged helix DNA-binding domain"/>
    <property type="match status" value="1"/>
</dbReference>